<feature type="compositionally biased region" description="Low complexity" evidence="1">
    <location>
        <begin position="617"/>
        <end position="627"/>
    </location>
</feature>
<evidence type="ECO:0000313" key="2">
    <source>
        <dbReference type="Proteomes" id="UP000887540"/>
    </source>
</evidence>
<proteinExistence type="predicted"/>
<feature type="region of interest" description="Disordered" evidence="1">
    <location>
        <begin position="612"/>
        <end position="648"/>
    </location>
</feature>
<keyword evidence="2" id="KW-1185">Reference proteome</keyword>
<dbReference type="WBParaSite" id="ACRNAN_scaffold451.g27313.t3">
    <property type="protein sequence ID" value="ACRNAN_scaffold451.g27313.t3"/>
    <property type="gene ID" value="ACRNAN_scaffold451.g27313"/>
</dbReference>
<evidence type="ECO:0000313" key="3">
    <source>
        <dbReference type="WBParaSite" id="ACRNAN_scaffold451.g27313.t3"/>
    </source>
</evidence>
<dbReference type="Proteomes" id="UP000887540">
    <property type="component" value="Unplaced"/>
</dbReference>
<reference evidence="3" key="1">
    <citation type="submission" date="2022-11" db="UniProtKB">
        <authorList>
            <consortium name="WormBaseParasite"/>
        </authorList>
    </citation>
    <scope>IDENTIFICATION</scope>
</reference>
<sequence length="678" mass="74595">MIYNNDEMSFFNNGRGGIDSGLWRPPIPANEQSKFNSWTSQSNKNPMWNTGMRQTPNLTSAQNHDKLNGLPTWNDPADSINGLATEFSGFGIYDKVEFPNSNGTIQWGQSEINQATPWDIDATPFNGGNLDINNMLKMKIDTVSKRYLTDSCNIGCGYVGQKGLKDSHKVVENSMNQWKSQMNSDFMKNGALPNGLTSQEKPINGYYAAGFDMNTPDLTPMMNGAIHPQQQWAGNRNFSSTAQPNMGMPTQQQQRNFPSYGIRPPVGNPPPMGMMGGGGPPPMKRPPVMPQMQAYGNGGANFSIGSFTPQQEPAVNEDAFWHDPNGDMRKWQRDTGTAIWGDASKQSMQKICRWTQAPDPEEEKHVETVALKDENGTPINPAWPELPSMTTTNPPPSVQSVVPQSNLMNQRPTSDGWMNPGNGFMGQNNQNMWPEQNRPLNGMSTNNFSGHMGQANGGIYTPVQNGMNDWARPPSTIANSMFGQNGNDEHFALSGMKPQNEPIVQKFADALRTAVAKGLLDMNILYNFSASSANGQLPTNIIYYIHHILGRVENLEQANQKAEILKHSTNTAQRNEYERLLLEIIAIKAEIAEICEKINGVISTKALANMPPPPKPSNITNNNNNSNLQMWGLPPPSSDSGANSTTSSRLIDDLTNFDVLPPRTMPELGSMGGGESIW</sequence>
<protein>
    <submittedName>
        <fullName evidence="3">Uncharacterized protein</fullName>
    </submittedName>
</protein>
<dbReference type="AlphaFoldDB" id="A0A914DYM4"/>
<accession>A0A914DYM4</accession>
<evidence type="ECO:0000256" key="1">
    <source>
        <dbReference type="SAM" id="MobiDB-lite"/>
    </source>
</evidence>
<feature type="compositionally biased region" description="Low complexity" evidence="1">
    <location>
        <begin position="638"/>
        <end position="648"/>
    </location>
</feature>
<name>A0A914DYM4_9BILA</name>
<organism evidence="2 3">
    <name type="scientific">Acrobeloides nanus</name>
    <dbReference type="NCBI Taxonomy" id="290746"/>
    <lineage>
        <taxon>Eukaryota</taxon>
        <taxon>Metazoa</taxon>
        <taxon>Ecdysozoa</taxon>
        <taxon>Nematoda</taxon>
        <taxon>Chromadorea</taxon>
        <taxon>Rhabditida</taxon>
        <taxon>Tylenchina</taxon>
        <taxon>Cephalobomorpha</taxon>
        <taxon>Cephaloboidea</taxon>
        <taxon>Cephalobidae</taxon>
        <taxon>Acrobeloides</taxon>
    </lineage>
</organism>